<keyword evidence="3 5" id="KW-0804">Transcription</keyword>
<dbReference type="PANTHER" id="PTHR12949">
    <property type="entry name" value="RNA POLYMERASE III DNA DIRECTED -RELATED"/>
    <property type="match status" value="1"/>
</dbReference>
<evidence type="ECO:0000256" key="3">
    <source>
        <dbReference type="ARBA" id="ARBA00023163"/>
    </source>
</evidence>
<evidence type="ECO:0000313" key="7">
    <source>
        <dbReference type="EMBL" id="CAJ1907264.1"/>
    </source>
</evidence>
<dbReference type="Proteomes" id="UP001295423">
    <property type="component" value="Unassembled WGS sequence"/>
</dbReference>
<name>A0AAD2FAX3_9STRA</name>
<feature type="domain" description="DNA-directed RNA polymerase III subunit RPC3 winged-helix" evidence="6">
    <location>
        <begin position="411"/>
        <end position="486"/>
    </location>
</feature>
<sequence>MSNNQFASFNPTTALSSIAHDPLVTLSSNCIRDFFGPTVQLVADCLQAQGGASTLAQIINTIKTKLEERGRTKERVEMIKVTRLRTISSFGRPSANSIGAALLVLIQHSIVTYTKTLTVIREKKKMIYRYKFDPDRARLLPRYPRYVEYTKKSMGEIGAALIEELLLQGRMRTVDAVEQTVEQLKQLKSPPASDRYTYREAVLGCFGRLVQGGYIEEVTEVKDDGGDAGETEFHGLDTLLGNEESKEKVDSNDNPATVSLLQSGQYKSLQPSTVWKVNIRMFHDSLRAVSLGTLVYEIYGQKVQFAGSMVAAALKLAAYKEHAEGDKNFESQKLFSTENIQRYLSKPVFQDLEKKPGGVNLNMYKTLLELCKCHHPQVVQQVEVADGHPENAKFQITTSRLVQFLQDRIAKQIILDSHGEIAARVYAILRAKGSLESDTIAEIAMVPAKETREVLHRLYREKYIALFNLNQGKQHNPTSMFYIWSVSHARTLQHTTDSVCTALYNMRLRRQHEVEVGKEWIERQEHGAEEENESEIDKLKFTQFCKGMERLDRAALQLDETLMVLKDY</sequence>
<evidence type="ECO:0000256" key="4">
    <source>
        <dbReference type="ARBA" id="ARBA00023242"/>
    </source>
</evidence>
<evidence type="ECO:0000313" key="8">
    <source>
        <dbReference type="Proteomes" id="UP001295423"/>
    </source>
</evidence>
<dbReference type="GO" id="GO:0003697">
    <property type="term" value="F:single-stranded DNA binding"/>
    <property type="evidence" value="ECO:0007669"/>
    <property type="project" value="UniProtKB-UniRule"/>
</dbReference>
<organism evidence="7 8">
    <name type="scientific">Cylindrotheca closterium</name>
    <dbReference type="NCBI Taxonomy" id="2856"/>
    <lineage>
        <taxon>Eukaryota</taxon>
        <taxon>Sar</taxon>
        <taxon>Stramenopiles</taxon>
        <taxon>Ochrophyta</taxon>
        <taxon>Bacillariophyta</taxon>
        <taxon>Bacillariophyceae</taxon>
        <taxon>Bacillariophycidae</taxon>
        <taxon>Bacillariales</taxon>
        <taxon>Bacillariaceae</taxon>
        <taxon>Cylindrotheca</taxon>
    </lineage>
</organism>
<comment type="subcellular location">
    <subcellularLocation>
        <location evidence="1 5">Nucleus</location>
    </subcellularLocation>
</comment>
<evidence type="ECO:0000259" key="6">
    <source>
        <dbReference type="Pfam" id="PF22536"/>
    </source>
</evidence>
<comment type="subunit">
    <text evidence="5">Component of the RNA polymerase III (Pol III) complex consisting of 17 subunits.</text>
</comment>
<comment type="function">
    <text evidence="5">DNA-dependent RNA polymerase catalyzes the transcription of DNA into RNA using the four ribonucleoside triphosphates as substrates. Specific core component of RNA polymerase III which synthesizes small RNAs, such as 5S rRNA and tRNAs.</text>
</comment>
<dbReference type="Gene3D" id="1.10.10.10">
    <property type="entry name" value="Winged helix-like DNA-binding domain superfamily/Winged helix DNA-binding domain"/>
    <property type="match status" value="3"/>
</dbReference>
<dbReference type="PANTHER" id="PTHR12949:SF0">
    <property type="entry name" value="DNA-DIRECTED RNA POLYMERASE III SUBUNIT RPC3"/>
    <property type="match status" value="1"/>
</dbReference>
<evidence type="ECO:0000256" key="5">
    <source>
        <dbReference type="RuleBase" id="RU367076"/>
    </source>
</evidence>
<dbReference type="InterPro" id="IPR036388">
    <property type="entry name" value="WH-like_DNA-bd_sf"/>
</dbReference>
<keyword evidence="8" id="KW-1185">Reference proteome</keyword>
<dbReference type="EMBL" id="CAKOGP040000001">
    <property type="protein sequence ID" value="CAJ1907264.1"/>
    <property type="molecule type" value="Genomic_DNA"/>
</dbReference>
<evidence type="ECO:0000256" key="1">
    <source>
        <dbReference type="ARBA" id="ARBA00004123"/>
    </source>
</evidence>
<dbReference type="AlphaFoldDB" id="A0AAD2FAX3"/>
<proteinExistence type="inferred from homology"/>
<keyword evidence="2 5" id="KW-0240">DNA-directed RNA polymerase</keyword>
<dbReference type="GO" id="GO:0005666">
    <property type="term" value="C:RNA polymerase III complex"/>
    <property type="evidence" value="ECO:0007669"/>
    <property type="project" value="UniProtKB-UniRule"/>
</dbReference>
<keyword evidence="4 5" id="KW-0539">Nucleus</keyword>
<comment type="caution">
    <text evidence="7">The sequence shown here is derived from an EMBL/GenBank/DDBJ whole genome shotgun (WGS) entry which is preliminary data.</text>
</comment>
<protein>
    <recommendedName>
        <fullName evidence="5">DNA-directed RNA polymerase III subunit RPC3</fullName>
        <shortName evidence="5">RNA polymerase III subunit C3</shortName>
    </recommendedName>
</protein>
<dbReference type="InterPro" id="IPR039748">
    <property type="entry name" value="RPC3"/>
</dbReference>
<dbReference type="InterPro" id="IPR055207">
    <property type="entry name" value="POLR3C_WHD"/>
</dbReference>
<evidence type="ECO:0000256" key="2">
    <source>
        <dbReference type="ARBA" id="ARBA00022478"/>
    </source>
</evidence>
<gene>
    <name evidence="7" type="ORF">CYCCA115_LOCUS481</name>
</gene>
<reference evidence="7" key="1">
    <citation type="submission" date="2023-08" db="EMBL/GenBank/DDBJ databases">
        <authorList>
            <person name="Audoor S."/>
            <person name="Bilcke G."/>
        </authorList>
    </citation>
    <scope>NUCLEOTIDE SEQUENCE</scope>
</reference>
<dbReference type="Pfam" id="PF22536">
    <property type="entry name" value="WHD_POLR3C"/>
    <property type="match status" value="1"/>
</dbReference>
<accession>A0AAD2FAX3</accession>
<comment type="similarity">
    <text evidence="5">Belongs to the eukaryotic RPC3/POLR3C RNA polymerase subunit family.</text>
</comment>